<dbReference type="EMBL" id="GBXM01066222">
    <property type="protein sequence ID" value="JAH42355.1"/>
    <property type="molecule type" value="Transcribed_RNA"/>
</dbReference>
<evidence type="ECO:0000313" key="1">
    <source>
        <dbReference type="EMBL" id="JAH42355.1"/>
    </source>
</evidence>
<protein>
    <submittedName>
        <fullName evidence="1">Uncharacterized protein</fullName>
    </submittedName>
</protein>
<name>A0A0E9SNX6_ANGAN</name>
<sequence>MGVHKNKSFTTQKIVYSVKINNSPKVCRYSSLNREIRQIPV</sequence>
<reference evidence="1" key="1">
    <citation type="submission" date="2014-11" db="EMBL/GenBank/DDBJ databases">
        <authorList>
            <person name="Amaro Gonzalez C."/>
        </authorList>
    </citation>
    <scope>NUCLEOTIDE SEQUENCE</scope>
</reference>
<dbReference type="AlphaFoldDB" id="A0A0E9SNX6"/>
<reference evidence="1" key="2">
    <citation type="journal article" date="2015" name="Fish Shellfish Immunol.">
        <title>Early steps in the European eel (Anguilla anguilla)-Vibrio vulnificus interaction in the gills: Role of the RtxA13 toxin.</title>
        <authorList>
            <person name="Callol A."/>
            <person name="Pajuelo D."/>
            <person name="Ebbesson L."/>
            <person name="Teles M."/>
            <person name="MacKenzie S."/>
            <person name="Amaro C."/>
        </authorList>
    </citation>
    <scope>NUCLEOTIDE SEQUENCE</scope>
</reference>
<organism evidence="1">
    <name type="scientific">Anguilla anguilla</name>
    <name type="common">European freshwater eel</name>
    <name type="synonym">Muraena anguilla</name>
    <dbReference type="NCBI Taxonomy" id="7936"/>
    <lineage>
        <taxon>Eukaryota</taxon>
        <taxon>Metazoa</taxon>
        <taxon>Chordata</taxon>
        <taxon>Craniata</taxon>
        <taxon>Vertebrata</taxon>
        <taxon>Euteleostomi</taxon>
        <taxon>Actinopterygii</taxon>
        <taxon>Neopterygii</taxon>
        <taxon>Teleostei</taxon>
        <taxon>Anguilliformes</taxon>
        <taxon>Anguillidae</taxon>
        <taxon>Anguilla</taxon>
    </lineage>
</organism>
<accession>A0A0E9SNX6</accession>
<proteinExistence type="predicted"/>